<dbReference type="InParanoid" id="A0A7L4YPT8"/>
<dbReference type="InterPro" id="IPR003695">
    <property type="entry name" value="Ppx_GppA_N"/>
</dbReference>
<dbReference type="PANTHER" id="PTHR30005">
    <property type="entry name" value="EXOPOLYPHOSPHATASE"/>
    <property type="match status" value="1"/>
</dbReference>
<dbReference type="SUPFAM" id="SSF53067">
    <property type="entry name" value="Actin-like ATPase domain"/>
    <property type="match status" value="2"/>
</dbReference>
<dbReference type="Gene3D" id="3.30.420.150">
    <property type="entry name" value="Exopolyphosphatase. Domain 2"/>
    <property type="match status" value="1"/>
</dbReference>
<gene>
    <name evidence="2" type="ORF">EK0264_14020</name>
</gene>
<name>A0A7L4YPT8_9ACTN</name>
<dbReference type="OrthoDB" id="9793035at2"/>
<dbReference type="InterPro" id="IPR050273">
    <property type="entry name" value="GppA/Ppx_hydrolase"/>
</dbReference>
<evidence type="ECO:0000313" key="2">
    <source>
        <dbReference type="EMBL" id="QHC01291.1"/>
    </source>
</evidence>
<reference evidence="2 3" key="1">
    <citation type="journal article" date="2018" name="Int. J. Syst. Evol. Microbiol.">
        <title>Epidermidibacterium keratini gen. nov., sp. nov., a member of the family Sporichthyaceae, isolated from keratin epidermis.</title>
        <authorList>
            <person name="Lee D.G."/>
            <person name="Trujillo M.E."/>
            <person name="Kang S."/>
            <person name="Nam J.J."/>
            <person name="Kim Y.J."/>
        </authorList>
    </citation>
    <scope>NUCLEOTIDE SEQUENCE [LARGE SCALE GENOMIC DNA]</scope>
    <source>
        <strain evidence="2 3">EPI-7</strain>
    </source>
</reference>
<evidence type="ECO:0000313" key="3">
    <source>
        <dbReference type="Proteomes" id="UP000463857"/>
    </source>
</evidence>
<dbReference type="InterPro" id="IPR043129">
    <property type="entry name" value="ATPase_NBD"/>
</dbReference>
<sequence length="314" mass="32634">MSARADGARRVGAIDCGTNTLRLLIADVADGDPPRLADVVRRMETVRLGEGVDATGVLAPAALERASRALGEYAEQLRETETDQVRMVATSAVRDAANRDDFTAMVRTHLDVEPDVVSGTEEAGLTAAGVVSGLGITGPSLVLDIGGGSTEFVRSSGDPRDAAGISTDIGVVRLSERHLHQDPPTLEQADLVRADTLSAVEQARAELGDLSGLRVLGVAGTVTTAVGIALGLDRYDSATIHGATVSREQLELVLRWALESDTATRTANPVMHPGRAPVFPAGMLILTTILDEIGAACVTASETDILDGIALSIA</sequence>
<dbReference type="Pfam" id="PF02541">
    <property type="entry name" value="Ppx-GppA"/>
    <property type="match status" value="1"/>
</dbReference>
<dbReference type="Gene3D" id="3.30.420.40">
    <property type="match status" value="1"/>
</dbReference>
<protein>
    <submittedName>
        <fullName evidence="2">Exopolyphosphatase</fullName>
    </submittedName>
</protein>
<dbReference type="KEGG" id="eke:EK0264_14020"/>
<dbReference type="AlphaFoldDB" id="A0A7L4YPT8"/>
<evidence type="ECO:0000259" key="1">
    <source>
        <dbReference type="Pfam" id="PF02541"/>
    </source>
</evidence>
<organism evidence="2 3">
    <name type="scientific">Epidermidibacterium keratini</name>
    <dbReference type="NCBI Taxonomy" id="1891644"/>
    <lineage>
        <taxon>Bacteria</taxon>
        <taxon>Bacillati</taxon>
        <taxon>Actinomycetota</taxon>
        <taxon>Actinomycetes</taxon>
        <taxon>Sporichthyales</taxon>
        <taxon>Sporichthyaceae</taxon>
        <taxon>Epidermidibacterium</taxon>
    </lineage>
</organism>
<proteinExistence type="predicted"/>
<dbReference type="RefSeq" id="WP_159546428.1">
    <property type="nucleotide sequence ID" value="NZ_CP047156.1"/>
</dbReference>
<dbReference type="EMBL" id="CP047156">
    <property type="protein sequence ID" value="QHC01291.1"/>
    <property type="molecule type" value="Genomic_DNA"/>
</dbReference>
<keyword evidence="3" id="KW-1185">Reference proteome</keyword>
<dbReference type="FunCoup" id="A0A7L4YPT8">
    <property type="interactions" value="2"/>
</dbReference>
<feature type="domain" description="Ppx/GppA phosphatase N-terminal" evidence="1">
    <location>
        <begin position="25"/>
        <end position="312"/>
    </location>
</feature>
<dbReference type="GO" id="GO:0016462">
    <property type="term" value="F:pyrophosphatase activity"/>
    <property type="evidence" value="ECO:0007669"/>
    <property type="project" value="TreeGrafter"/>
</dbReference>
<dbReference type="Proteomes" id="UP000463857">
    <property type="component" value="Chromosome"/>
</dbReference>
<dbReference type="PANTHER" id="PTHR30005:SF13">
    <property type="entry name" value="EXOPOLYPHOSPHATASE 2"/>
    <property type="match status" value="1"/>
</dbReference>
<accession>A0A7L4YPT8</accession>